<reference evidence="6" key="1">
    <citation type="journal article" date="2018" name="Nat. Microbiol.">
        <title>Leveraging single-cell genomics to expand the fungal tree of life.</title>
        <authorList>
            <person name="Ahrendt S.R."/>
            <person name="Quandt C.A."/>
            <person name="Ciobanu D."/>
            <person name="Clum A."/>
            <person name="Salamov A."/>
            <person name="Andreopoulos B."/>
            <person name="Cheng J.F."/>
            <person name="Woyke T."/>
            <person name="Pelin A."/>
            <person name="Henrissat B."/>
            <person name="Reynolds N.K."/>
            <person name="Benny G.L."/>
            <person name="Smith M.E."/>
            <person name="James T.Y."/>
            <person name="Grigoriev I.V."/>
        </authorList>
    </citation>
    <scope>NUCLEOTIDE SEQUENCE [LARGE SCALE GENOMIC DNA]</scope>
</reference>
<dbReference type="InterPro" id="IPR004827">
    <property type="entry name" value="bZIP"/>
</dbReference>
<name>A0A4P9WF45_9FUNG</name>
<dbReference type="Pfam" id="PF00170">
    <property type="entry name" value="bZIP_1"/>
    <property type="match status" value="1"/>
</dbReference>
<feature type="region of interest" description="Disordered" evidence="3">
    <location>
        <begin position="368"/>
        <end position="391"/>
    </location>
</feature>
<feature type="region of interest" description="Disordered" evidence="3">
    <location>
        <begin position="534"/>
        <end position="560"/>
    </location>
</feature>
<feature type="compositionally biased region" description="Polar residues" evidence="3">
    <location>
        <begin position="209"/>
        <end position="232"/>
    </location>
</feature>
<keyword evidence="6" id="KW-1185">Reference proteome</keyword>
<evidence type="ECO:0000259" key="4">
    <source>
        <dbReference type="PROSITE" id="PS00036"/>
    </source>
</evidence>
<comment type="subcellular location">
    <subcellularLocation>
        <location evidence="1">Nucleus</location>
    </subcellularLocation>
</comment>
<feature type="compositionally biased region" description="Low complexity" evidence="3">
    <location>
        <begin position="196"/>
        <end position="208"/>
    </location>
</feature>
<dbReference type="PANTHER" id="PTHR40621:SF6">
    <property type="entry name" value="AP-1-LIKE TRANSCRIPTION FACTOR YAP1-RELATED"/>
    <property type="match status" value="1"/>
</dbReference>
<accession>A0A4P9WF45</accession>
<evidence type="ECO:0000256" key="1">
    <source>
        <dbReference type="ARBA" id="ARBA00004123"/>
    </source>
</evidence>
<dbReference type="PANTHER" id="PTHR40621">
    <property type="entry name" value="TRANSCRIPTION FACTOR KAPC-RELATED"/>
    <property type="match status" value="1"/>
</dbReference>
<evidence type="ECO:0000313" key="5">
    <source>
        <dbReference type="EMBL" id="RKO91359.1"/>
    </source>
</evidence>
<feature type="region of interest" description="Disordered" evidence="3">
    <location>
        <begin position="109"/>
        <end position="144"/>
    </location>
</feature>
<dbReference type="GO" id="GO:0090575">
    <property type="term" value="C:RNA polymerase II transcription regulator complex"/>
    <property type="evidence" value="ECO:0007669"/>
    <property type="project" value="TreeGrafter"/>
</dbReference>
<proteinExistence type="predicted"/>
<protein>
    <recommendedName>
        <fullName evidence="4">BZIP domain-containing protein</fullName>
    </recommendedName>
</protein>
<dbReference type="InterPro" id="IPR046347">
    <property type="entry name" value="bZIP_sf"/>
</dbReference>
<dbReference type="SUPFAM" id="SSF57959">
    <property type="entry name" value="Leucine zipper domain"/>
    <property type="match status" value="1"/>
</dbReference>
<dbReference type="GO" id="GO:0000976">
    <property type="term" value="F:transcription cis-regulatory region binding"/>
    <property type="evidence" value="ECO:0007669"/>
    <property type="project" value="InterPro"/>
</dbReference>
<dbReference type="GO" id="GO:0001228">
    <property type="term" value="F:DNA-binding transcription activator activity, RNA polymerase II-specific"/>
    <property type="evidence" value="ECO:0007669"/>
    <property type="project" value="TreeGrafter"/>
</dbReference>
<dbReference type="AlphaFoldDB" id="A0A4P9WF45"/>
<dbReference type="CDD" id="cd14688">
    <property type="entry name" value="bZIP_YAP"/>
    <property type="match status" value="1"/>
</dbReference>
<dbReference type="Proteomes" id="UP000269721">
    <property type="component" value="Unassembled WGS sequence"/>
</dbReference>
<keyword evidence="2" id="KW-0539">Nucleus</keyword>
<dbReference type="EMBL" id="KZ995103">
    <property type="protein sequence ID" value="RKO91359.1"/>
    <property type="molecule type" value="Genomic_DNA"/>
</dbReference>
<feature type="domain" description="BZIP" evidence="4">
    <location>
        <begin position="239"/>
        <end position="254"/>
    </location>
</feature>
<evidence type="ECO:0000256" key="2">
    <source>
        <dbReference type="ARBA" id="ARBA00023242"/>
    </source>
</evidence>
<evidence type="ECO:0000256" key="3">
    <source>
        <dbReference type="SAM" id="MobiDB-lite"/>
    </source>
</evidence>
<dbReference type="InterPro" id="IPR050936">
    <property type="entry name" value="AP-1-like"/>
</dbReference>
<sequence length="560" mass="58784">MDPTVASGAVSTGLQTSAYGAMAAGGGGGGGGEGLDDGQQPSFTFYDLPSAAEGLLSGYDDALQGRSTLAMFQPSHAIDPHDRAQPKQQHQQSSRFEPDTVLMLHTSNPRRDSCESATSVGSGSVCGGGRKRATATRPGCDWEGSGSGHAAFGMQHGMADPGCLASALGVALMRNSGMQLPKRRPGAPRPAPPSTAAPSTSSVTARSPQTNSLPANARSGSPLSSTEDSSSAARKLNAKRAEQNRTAQRAFRERRGKYIKELEEKSLKLDRMEDNLHRTSAHLAEAEGAVHRLSLERGAWIRERELWWRERDEAIRVANTLARELEISQREAEKLREMVCGFWKDAKNGDEEGLRGVLWALARDARTEGEASEASAEGGGPSAEGGDASGEAAAVAAVAVASAEVLAEEAGQHQGHPRTEPVPPFFNTYRDHDIAPRLHISPWQIPDETFALKCFSRAAQTSSIGGGMVGCTPSTHPAYLATIAHEHSQAVAAAVVAHALGCDDGARAGTADLAGVSREDSSISDAIPAFKPSFAGKEQMNGSIASSTPATRAQDPSYAS</sequence>
<organism evidence="5 6">
    <name type="scientific">Blyttiomyces helicus</name>
    <dbReference type="NCBI Taxonomy" id="388810"/>
    <lineage>
        <taxon>Eukaryota</taxon>
        <taxon>Fungi</taxon>
        <taxon>Fungi incertae sedis</taxon>
        <taxon>Chytridiomycota</taxon>
        <taxon>Chytridiomycota incertae sedis</taxon>
        <taxon>Chytridiomycetes</taxon>
        <taxon>Chytridiomycetes incertae sedis</taxon>
        <taxon>Blyttiomyces</taxon>
    </lineage>
</organism>
<feature type="compositionally biased region" description="Polar residues" evidence="3">
    <location>
        <begin position="540"/>
        <end position="551"/>
    </location>
</feature>
<dbReference type="Gene3D" id="1.20.5.170">
    <property type="match status" value="1"/>
</dbReference>
<dbReference type="PROSITE" id="PS00036">
    <property type="entry name" value="BZIP_BASIC"/>
    <property type="match status" value="1"/>
</dbReference>
<dbReference type="OrthoDB" id="2593073at2759"/>
<feature type="region of interest" description="Disordered" evidence="3">
    <location>
        <begin position="178"/>
        <end position="251"/>
    </location>
</feature>
<gene>
    <name evidence="5" type="ORF">BDK51DRAFT_43709</name>
</gene>
<evidence type="ECO:0000313" key="6">
    <source>
        <dbReference type="Proteomes" id="UP000269721"/>
    </source>
</evidence>